<sequence>MSKFKTGPAASAGFVIDWMPSKSISRGGKGKSISPPPPPLLPPSNEPSTPKKRKLSKVYSCYRYAHAVTK</sequence>
<feature type="region of interest" description="Disordered" evidence="1">
    <location>
        <begin position="22"/>
        <end position="55"/>
    </location>
</feature>
<name>A0A5C6FY21_METRR</name>
<dbReference type="Proteomes" id="UP000317257">
    <property type="component" value="Unassembled WGS sequence"/>
</dbReference>
<evidence type="ECO:0000313" key="3">
    <source>
        <dbReference type="Proteomes" id="UP000317257"/>
    </source>
</evidence>
<dbReference type="EMBL" id="SBHS01000091">
    <property type="protein sequence ID" value="TWU70460.1"/>
    <property type="molecule type" value="Genomic_DNA"/>
</dbReference>
<dbReference type="AlphaFoldDB" id="A0A5C6FY21"/>
<feature type="compositionally biased region" description="Pro residues" evidence="1">
    <location>
        <begin position="34"/>
        <end position="45"/>
    </location>
</feature>
<reference evidence="3" key="1">
    <citation type="submission" date="2018-12" db="EMBL/GenBank/DDBJ databases">
        <title>The complete genome of Metarhizium rileyi, a key fungal pathogen of Lepidoptera.</title>
        <authorList>
            <person name="Binneck E."/>
            <person name="Lastra C.C.L."/>
            <person name="Sosa-Gomez D.R."/>
        </authorList>
    </citation>
    <scope>NUCLEOTIDE SEQUENCE [LARGE SCALE GENOMIC DNA]</scope>
    <source>
        <strain evidence="3">Cep018-CH2</strain>
    </source>
</reference>
<gene>
    <name evidence="2" type="ORF">ED733_000188</name>
</gene>
<proteinExistence type="predicted"/>
<evidence type="ECO:0000256" key="1">
    <source>
        <dbReference type="SAM" id="MobiDB-lite"/>
    </source>
</evidence>
<organism evidence="2 3">
    <name type="scientific">Metarhizium rileyi (strain RCEF 4871)</name>
    <name type="common">Nomuraea rileyi</name>
    <dbReference type="NCBI Taxonomy" id="1649241"/>
    <lineage>
        <taxon>Eukaryota</taxon>
        <taxon>Fungi</taxon>
        <taxon>Dikarya</taxon>
        <taxon>Ascomycota</taxon>
        <taxon>Pezizomycotina</taxon>
        <taxon>Sordariomycetes</taxon>
        <taxon>Hypocreomycetidae</taxon>
        <taxon>Hypocreales</taxon>
        <taxon>Clavicipitaceae</taxon>
        <taxon>Metarhizium</taxon>
    </lineage>
</organism>
<accession>A0A5C6FY21</accession>
<protein>
    <submittedName>
        <fullName evidence="2">Uncharacterized protein</fullName>
    </submittedName>
</protein>
<comment type="caution">
    <text evidence="2">The sequence shown here is derived from an EMBL/GenBank/DDBJ whole genome shotgun (WGS) entry which is preliminary data.</text>
</comment>
<evidence type="ECO:0000313" key="2">
    <source>
        <dbReference type="EMBL" id="TWU70460.1"/>
    </source>
</evidence>